<dbReference type="GO" id="GO:0000214">
    <property type="term" value="C:tRNA-intron endonuclease complex"/>
    <property type="evidence" value="ECO:0007669"/>
    <property type="project" value="UniProtKB-UniRule"/>
</dbReference>
<organism evidence="8 9">
    <name type="scientific">Steccherinum ochraceum</name>
    <dbReference type="NCBI Taxonomy" id="92696"/>
    <lineage>
        <taxon>Eukaryota</taxon>
        <taxon>Fungi</taxon>
        <taxon>Dikarya</taxon>
        <taxon>Basidiomycota</taxon>
        <taxon>Agaricomycotina</taxon>
        <taxon>Agaricomycetes</taxon>
        <taxon>Polyporales</taxon>
        <taxon>Steccherinaceae</taxon>
        <taxon>Steccherinum</taxon>
    </lineage>
</organism>
<evidence type="ECO:0000256" key="2">
    <source>
        <dbReference type="ARBA" id="ARBA00022694"/>
    </source>
</evidence>
<dbReference type="InterPro" id="IPR011856">
    <property type="entry name" value="tRNA_endonuc-like_dom_sf"/>
</dbReference>
<feature type="region of interest" description="Disordered" evidence="6">
    <location>
        <begin position="162"/>
        <end position="187"/>
    </location>
</feature>
<keyword evidence="2 4" id="KW-0819">tRNA processing</keyword>
<evidence type="ECO:0000259" key="7">
    <source>
        <dbReference type="Pfam" id="PF01974"/>
    </source>
</evidence>
<dbReference type="PIRSF" id="PIRSF011789">
    <property type="entry name" value="tRNA_splic_SEN2"/>
    <property type="match status" value="1"/>
</dbReference>
<reference evidence="8 9" key="1">
    <citation type="submission" date="2018-11" db="EMBL/GenBank/DDBJ databases">
        <title>Genome assembly of Steccherinum ochraceum LE-BIN_3174, the white-rot fungus of the Steccherinaceae family (The Residual Polyporoid clade, Polyporales, Basidiomycota).</title>
        <authorList>
            <person name="Fedorova T.V."/>
            <person name="Glazunova O.A."/>
            <person name="Landesman E.O."/>
            <person name="Moiseenko K.V."/>
            <person name="Psurtseva N.V."/>
            <person name="Savinova O.S."/>
            <person name="Shakhova N.V."/>
            <person name="Tyazhelova T.V."/>
            <person name="Vasina D.V."/>
        </authorList>
    </citation>
    <scope>NUCLEOTIDE SEQUENCE [LARGE SCALE GENOMIC DNA]</scope>
    <source>
        <strain evidence="8 9">LE-BIN_3174</strain>
    </source>
</reference>
<name>A0A4R0RGL0_9APHY</name>
<comment type="function">
    <text evidence="4">Constitutes one of the two catalytic subunit of the tRNA-splicing endonuclease complex, a complex responsible for identification and cleavage of the splice sites in pre-tRNA. It cleaves pre-tRNA at the 5'- and 3'-splice sites to release the intron. The products are an intron and two tRNA half-molecules bearing 2',3'-cyclic phosphate and 5'-OH termini. There are no conserved sequences at the splice sites, but the intron is invariably located at the same site in the gene, placing the splice sites an invariant distance from the constant structural features of the tRNA body.</text>
</comment>
<gene>
    <name evidence="8" type="primary">SEN2</name>
    <name evidence="8" type="ORF">EIP91_002018</name>
</gene>
<feature type="active site" evidence="5">
    <location>
        <position position="353"/>
    </location>
</feature>
<dbReference type="InterPro" id="IPR006677">
    <property type="entry name" value="tRNA_intron_Endonuc_cat-like"/>
</dbReference>
<keyword evidence="8" id="KW-0378">Hydrolase</keyword>
<keyword evidence="8" id="KW-0255">Endonuclease</keyword>
<dbReference type="PANTHER" id="PTHR21227:SF0">
    <property type="entry name" value="TRNA-SPLICING ENDONUCLEASE SUBUNIT SEN2"/>
    <property type="match status" value="1"/>
</dbReference>
<dbReference type="Gene3D" id="3.40.1350.10">
    <property type="match status" value="1"/>
</dbReference>
<evidence type="ECO:0000256" key="3">
    <source>
        <dbReference type="ARBA" id="ARBA00023239"/>
    </source>
</evidence>
<evidence type="ECO:0000256" key="1">
    <source>
        <dbReference type="ARBA" id="ARBA00008078"/>
    </source>
</evidence>
<dbReference type="GO" id="GO:0005737">
    <property type="term" value="C:cytoplasm"/>
    <property type="evidence" value="ECO:0007669"/>
    <property type="project" value="TreeGrafter"/>
</dbReference>
<dbReference type="Proteomes" id="UP000292702">
    <property type="component" value="Unassembled WGS sequence"/>
</dbReference>
<dbReference type="AlphaFoldDB" id="A0A4R0RGL0"/>
<sequence>MVGRQGGHNKGGGRKNENNKIYAHPLPILFSEPPQTSLSHKLNAFLGINDTKVLNPHCHGVLDVATRSVWVTDPKDVRILWTRGFFGKGDLSRSEPSWHARQVNAMKAAAGNYLTSEEIREKRRNERKQFKLDRARALAEAAAEAEAAFVEGREAVLPEIPSGATWKPSAQSAAPEPGDDAPPSADADEVELLEEELLEDVEHMQLTLQEAFFLCWGLDCLTILDPHTSQSLSLQQIWVSLQQAFGIIPSLKPVYTISPEEERFDNPFLVNYAVYHHYRSLGWVVKSGIKFCVDLLLYKRGPVFHHAEFGVLVIPVYEDPADKLSSPYALANADPMSWTWLSTINRVNSQVQKTLVLAYVTIPSSSHVPHHTLSSPACLNHYSVREVVLRRFIPARMRD</sequence>
<evidence type="ECO:0000313" key="9">
    <source>
        <dbReference type="Proteomes" id="UP000292702"/>
    </source>
</evidence>
<protein>
    <recommendedName>
        <fullName evidence="4">tRNA-splicing endonuclease subunit Sen2</fullName>
        <ecNumber evidence="4">4.6.1.16</ecNumber>
    </recommendedName>
</protein>
<dbReference type="InterPro" id="IPR006676">
    <property type="entry name" value="tRNA_splic"/>
</dbReference>
<dbReference type="GO" id="GO:0000379">
    <property type="term" value="P:tRNA-type intron splice site recognition and cleavage"/>
    <property type="evidence" value="ECO:0007669"/>
    <property type="project" value="TreeGrafter"/>
</dbReference>
<keyword evidence="8" id="KW-0540">Nuclease</keyword>
<evidence type="ECO:0000256" key="4">
    <source>
        <dbReference type="PIRNR" id="PIRNR011789"/>
    </source>
</evidence>
<proteinExistence type="inferred from homology"/>
<dbReference type="Pfam" id="PF01974">
    <property type="entry name" value="tRNA_int_endo"/>
    <property type="match status" value="1"/>
</dbReference>
<keyword evidence="9" id="KW-1185">Reference proteome</keyword>
<dbReference type="InterPro" id="IPR036167">
    <property type="entry name" value="tRNA_intron_Endo_cat-like_sf"/>
</dbReference>
<comment type="caution">
    <text evidence="8">The sequence shown here is derived from an EMBL/GenBank/DDBJ whole genome shotgun (WGS) entry which is preliminary data.</text>
</comment>
<evidence type="ECO:0000256" key="6">
    <source>
        <dbReference type="SAM" id="MobiDB-lite"/>
    </source>
</evidence>
<dbReference type="STRING" id="92696.A0A4R0RGL0"/>
<dbReference type="SUPFAM" id="SSF53032">
    <property type="entry name" value="tRNA-intron endonuclease catalytic domain-like"/>
    <property type="match status" value="1"/>
</dbReference>
<dbReference type="GO" id="GO:0003676">
    <property type="term" value="F:nucleic acid binding"/>
    <property type="evidence" value="ECO:0007669"/>
    <property type="project" value="InterPro"/>
</dbReference>
<feature type="domain" description="tRNA intron endonuclease catalytic" evidence="7">
    <location>
        <begin position="268"/>
        <end position="360"/>
    </location>
</feature>
<comment type="similarity">
    <text evidence="1 4">Belongs to the tRNA-intron endonuclease family.</text>
</comment>
<dbReference type="EMBL" id="RWJN01000158">
    <property type="protein sequence ID" value="TCD65903.1"/>
    <property type="molecule type" value="Genomic_DNA"/>
</dbReference>
<dbReference type="NCBIfam" id="TIGR00324">
    <property type="entry name" value="endA"/>
    <property type="match status" value="1"/>
</dbReference>
<dbReference type="CDD" id="cd22363">
    <property type="entry name" value="tRNA-intron_lyase_C"/>
    <property type="match status" value="1"/>
</dbReference>
<dbReference type="OrthoDB" id="10249562at2759"/>
<dbReference type="FunFam" id="3.40.1350.10:FF:000007">
    <property type="entry name" value="tRNA-splicing endonuclease subunit Sen2"/>
    <property type="match status" value="1"/>
</dbReference>
<evidence type="ECO:0000313" key="8">
    <source>
        <dbReference type="EMBL" id="TCD65903.1"/>
    </source>
</evidence>
<feature type="active site" evidence="5">
    <location>
        <position position="298"/>
    </location>
</feature>
<evidence type="ECO:0000256" key="5">
    <source>
        <dbReference type="PIRSR" id="PIRSR011789-1"/>
    </source>
</evidence>
<dbReference type="PANTHER" id="PTHR21227">
    <property type="entry name" value="TRNA-SPLICING ENDONUCLEASE SUBUNIT SEN2"/>
    <property type="match status" value="1"/>
</dbReference>
<dbReference type="EC" id="4.6.1.16" evidence="4"/>
<dbReference type="GO" id="GO:0000213">
    <property type="term" value="F:tRNA-intron lyase activity"/>
    <property type="evidence" value="ECO:0007669"/>
    <property type="project" value="UniProtKB-UniRule"/>
</dbReference>
<dbReference type="InterPro" id="IPR016589">
    <property type="entry name" value="tRNA_splic_SEN2"/>
</dbReference>
<feature type="active site" evidence="5">
    <location>
        <position position="306"/>
    </location>
</feature>
<accession>A0A4R0RGL0</accession>
<keyword evidence="3 4" id="KW-0456">Lyase</keyword>
<feature type="compositionally biased region" description="Low complexity" evidence="6">
    <location>
        <begin position="172"/>
        <end position="185"/>
    </location>
</feature>